<dbReference type="EMBL" id="AYXG01000072">
    <property type="protein sequence ID" value="EWC62750.1"/>
    <property type="molecule type" value="Genomic_DNA"/>
</dbReference>
<evidence type="ECO:0000313" key="5">
    <source>
        <dbReference type="EMBL" id="EWC62750.1"/>
    </source>
</evidence>
<dbReference type="Proteomes" id="UP000019277">
    <property type="component" value="Unassembled WGS sequence"/>
</dbReference>
<keyword evidence="4" id="KW-0143">Chaperone</keyword>
<evidence type="ECO:0008006" key="7">
    <source>
        <dbReference type="Google" id="ProtNLM"/>
    </source>
</evidence>
<proteinExistence type="inferred from homology"/>
<evidence type="ECO:0000313" key="6">
    <source>
        <dbReference type="Proteomes" id="UP000019277"/>
    </source>
</evidence>
<evidence type="ECO:0000256" key="2">
    <source>
        <dbReference type="ARBA" id="ARBA00006411"/>
    </source>
</evidence>
<dbReference type="AlphaFoldDB" id="W7IPE9"/>
<sequence length="243" mass="26001">MTTATRDWTLTPEQLAQLWDRTGLDVLPYPVQVRRHGLTEAEAAVAGGRVRAGLRASGLLDRHGRPSPDLESALRLLAAPEAAVDSVWLNARGAGSPYRALAARTGRRAVLALQAPGPDQLTGGPITLRDISVSALVDAVVRGIPPAPPGRRPGGRWPEDRAEQARPFTDLVRAPRTRAGQFGVRVDRARGPVLSWFDVPGDGRYALVRTPRPGGAGWVAVHPADAPTLCRSLIEILDRTARG</sequence>
<dbReference type="eggNOG" id="ENOG5033SD0">
    <property type="taxonomic scope" value="Bacteria"/>
</dbReference>
<dbReference type="RefSeq" id="WP_035280776.1">
    <property type="nucleotide sequence ID" value="NZ_AYXG01000072.1"/>
</dbReference>
<dbReference type="Pfam" id="PF14011">
    <property type="entry name" value="ESX-1_EspG"/>
    <property type="match status" value="1"/>
</dbReference>
<reference evidence="5 6" key="1">
    <citation type="journal article" date="2014" name="Genome Announc.">
        <title>Draft Genome Sequence of the Antitrypanosomally Active Sponge-Associated Bacterium Actinokineospora sp. Strain EG49.</title>
        <authorList>
            <person name="Harjes J."/>
            <person name="Ryu T."/>
            <person name="Abdelmohsen U.R."/>
            <person name="Moitinho-Silva L."/>
            <person name="Horn H."/>
            <person name="Ravasi T."/>
            <person name="Hentschel U."/>
        </authorList>
    </citation>
    <scope>NUCLEOTIDE SEQUENCE [LARGE SCALE GENOMIC DNA]</scope>
    <source>
        <strain evidence="5 6">EG49</strain>
    </source>
</reference>
<dbReference type="OrthoDB" id="4561761at2"/>
<dbReference type="STRING" id="909613.UO65_1944"/>
<gene>
    <name evidence="5" type="ORF">UO65_1944</name>
</gene>
<comment type="subcellular location">
    <subcellularLocation>
        <location evidence="1">Cytoplasm</location>
    </subcellularLocation>
</comment>
<comment type="similarity">
    <text evidence="2">Belongs to the EspG family.</text>
</comment>
<organism evidence="5 6">
    <name type="scientific">Actinokineospora spheciospongiae</name>
    <dbReference type="NCBI Taxonomy" id="909613"/>
    <lineage>
        <taxon>Bacteria</taxon>
        <taxon>Bacillati</taxon>
        <taxon>Actinomycetota</taxon>
        <taxon>Actinomycetes</taxon>
        <taxon>Pseudonocardiales</taxon>
        <taxon>Pseudonocardiaceae</taxon>
        <taxon>Actinokineospora</taxon>
    </lineage>
</organism>
<protein>
    <recommendedName>
        <fullName evidence="7">ESX secretion-associated protein EspG</fullName>
    </recommendedName>
</protein>
<keyword evidence="6" id="KW-1185">Reference proteome</keyword>
<evidence type="ECO:0000256" key="3">
    <source>
        <dbReference type="ARBA" id="ARBA00022490"/>
    </source>
</evidence>
<evidence type="ECO:0000256" key="4">
    <source>
        <dbReference type="ARBA" id="ARBA00023186"/>
    </source>
</evidence>
<name>W7IPE9_9PSEU</name>
<accession>W7IPE9</accession>
<evidence type="ECO:0000256" key="1">
    <source>
        <dbReference type="ARBA" id="ARBA00004496"/>
    </source>
</evidence>
<keyword evidence="3" id="KW-0963">Cytoplasm</keyword>
<comment type="caution">
    <text evidence="5">The sequence shown here is derived from an EMBL/GenBank/DDBJ whole genome shotgun (WGS) entry which is preliminary data.</text>
</comment>
<dbReference type="InterPro" id="IPR025734">
    <property type="entry name" value="EspG"/>
</dbReference>